<evidence type="ECO:0000256" key="1">
    <source>
        <dbReference type="ARBA" id="ARBA00003330"/>
    </source>
</evidence>
<keyword evidence="8" id="KW-0676">Redox-active center</keyword>
<evidence type="ECO:0000256" key="7">
    <source>
        <dbReference type="ARBA" id="ARBA00023157"/>
    </source>
</evidence>
<evidence type="ECO:0000256" key="6">
    <source>
        <dbReference type="ARBA" id="ARBA00023002"/>
    </source>
</evidence>
<comment type="similarity">
    <text evidence="10">Belongs to the peroxiredoxin family. BCP/PrxQ subfamily.</text>
</comment>
<dbReference type="EMBL" id="CP080544">
    <property type="protein sequence ID" value="QYR52032.1"/>
    <property type="molecule type" value="Genomic_DNA"/>
</dbReference>
<dbReference type="InterPro" id="IPR036249">
    <property type="entry name" value="Thioredoxin-like_sf"/>
</dbReference>
<dbReference type="InterPro" id="IPR050924">
    <property type="entry name" value="Peroxiredoxin_BCP/PrxQ"/>
</dbReference>
<gene>
    <name evidence="14" type="ORF">H8L67_05245</name>
</gene>
<reference evidence="14 15" key="1">
    <citation type="submission" date="2021-08" db="EMBL/GenBank/DDBJ databases">
        <title>Lysobacter sp. strain CJ11 Genome sequencing and assembly.</title>
        <authorList>
            <person name="Kim I."/>
        </authorList>
    </citation>
    <scope>NUCLEOTIDE SEQUENCE [LARGE SCALE GENOMIC DNA]</scope>
    <source>
        <strain evidence="14 15">CJ11</strain>
    </source>
</reference>
<evidence type="ECO:0000313" key="14">
    <source>
        <dbReference type="EMBL" id="QYR52032.1"/>
    </source>
</evidence>
<comment type="catalytic activity">
    <reaction evidence="12">
        <text>a hydroperoxide + [thioredoxin]-dithiol = an alcohol + [thioredoxin]-disulfide + H2O</text>
        <dbReference type="Rhea" id="RHEA:62620"/>
        <dbReference type="Rhea" id="RHEA-COMP:10698"/>
        <dbReference type="Rhea" id="RHEA-COMP:10700"/>
        <dbReference type="ChEBI" id="CHEBI:15377"/>
        <dbReference type="ChEBI" id="CHEBI:29950"/>
        <dbReference type="ChEBI" id="CHEBI:30879"/>
        <dbReference type="ChEBI" id="CHEBI:35924"/>
        <dbReference type="ChEBI" id="CHEBI:50058"/>
        <dbReference type="EC" id="1.11.1.24"/>
    </reaction>
</comment>
<keyword evidence="15" id="KW-1185">Reference proteome</keyword>
<dbReference type="InterPro" id="IPR013766">
    <property type="entry name" value="Thioredoxin_domain"/>
</dbReference>
<dbReference type="Pfam" id="PF00578">
    <property type="entry name" value="AhpC-TSA"/>
    <property type="match status" value="1"/>
</dbReference>
<comment type="subunit">
    <text evidence="2">Monomer.</text>
</comment>
<protein>
    <recommendedName>
        <fullName evidence="3">thioredoxin-dependent peroxiredoxin</fullName>
        <ecNumber evidence="3">1.11.1.24</ecNumber>
    </recommendedName>
    <alternativeName>
        <fullName evidence="9">Thioredoxin peroxidase</fullName>
    </alternativeName>
    <alternativeName>
        <fullName evidence="11">Thioredoxin-dependent peroxiredoxin Bcp</fullName>
    </alternativeName>
</protein>
<dbReference type="Gene3D" id="3.40.30.10">
    <property type="entry name" value="Glutaredoxin"/>
    <property type="match status" value="1"/>
</dbReference>
<keyword evidence="5" id="KW-0049">Antioxidant</keyword>
<evidence type="ECO:0000259" key="13">
    <source>
        <dbReference type="PROSITE" id="PS51352"/>
    </source>
</evidence>
<evidence type="ECO:0000256" key="2">
    <source>
        <dbReference type="ARBA" id="ARBA00011245"/>
    </source>
</evidence>
<dbReference type="RefSeq" id="WP_220378820.1">
    <property type="nucleotide sequence ID" value="NZ_CP080544.1"/>
</dbReference>
<evidence type="ECO:0000256" key="10">
    <source>
        <dbReference type="ARBA" id="ARBA00038489"/>
    </source>
</evidence>
<dbReference type="PANTHER" id="PTHR42801:SF4">
    <property type="entry name" value="AHPC_TSA FAMILY PROTEIN"/>
    <property type="match status" value="1"/>
</dbReference>
<name>A0ABX8WK45_9GAMM</name>
<dbReference type="InterPro" id="IPR000866">
    <property type="entry name" value="AhpC/TSA"/>
</dbReference>
<keyword evidence="4" id="KW-0575">Peroxidase</keyword>
<evidence type="ECO:0000256" key="5">
    <source>
        <dbReference type="ARBA" id="ARBA00022862"/>
    </source>
</evidence>
<evidence type="ECO:0000256" key="11">
    <source>
        <dbReference type="ARBA" id="ARBA00042639"/>
    </source>
</evidence>
<dbReference type="PIRSF" id="PIRSF000239">
    <property type="entry name" value="AHPC"/>
    <property type="match status" value="1"/>
</dbReference>
<evidence type="ECO:0000256" key="9">
    <source>
        <dbReference type="ARBA" id="ARBA00032824"/>
    </source>
</evidence>
<evidence type="ECO:0000313" key="15">
    <source>
        <dbReference type="Proteomes" id="UP000824755"/>
    </source>
</evidence>
<dbReference type="CDD" id="cd03017">
    <property type="entry name" value="PRX_BCP"/>
    <property type="match status" value="1"/>
</dbReference>
<dbReference type="PROSITE" id="PS51352">
    <property type="entry name" value="THIOREDOXIN_2"/>
    <property type="match status" value="1"/>
</dbReference>
<organism evidence="14 15">
    <name type="scientific">Lysobacter soyae</name>
    <dbReference type="NCBI Taxonomy" id="2764185"/>
    <lineage>
        <taxon>Bacteria</taxon>
        <taxon>Pseudomonadati</taxon>
        <taxon>Pseudomonadota</taxon>
        <taxon>Gammaproteobacteria</taxon>
        <taxon>Lysobacterales</taxon>
        <taxon>Lysobacteraceae</taxon>
        <taxon>Lysobacter</taxon>
    </lineage>
</organism>
<evidence type="ECO:0000256" key="12">
    <source>
        <dbReference type="ARBA" id="ARBA00049091"/>
    </source>
</evidence>
<evidence type="ECO:0000256" key="4">
    <source>
        <dbReference type="ARBA" id="ARBA00022559"/>
    </source>
</evidence>
<sequence>MLTPGKVIQKTLARMPLTNQSGEEIRLSDYTGRWLVVYFYPKDSTPGCTTEGLDFNALLPEFAASNATVLGVSRDSVKSHANFCQKQGFAFDLISDADGALCEAFGVWRKKKNYGREYDGIVRSTFLLDPDQKLVHVWDPVKVKGHAQDVLTTLKQLSN</sequence>
<dbReference type="PANTHER" id="PTHR42801">
    <property type="entry name" value="THIOREDOXIN-DEPENDENT PEROXIDE REDUCTASE"/>
    <property type="match status" value="1"/>
</dbReference>
<feature type="domain" description="Thioredoxin" evidence="13">
    <location>
        <begin position="6"/>
        <end position="159"/>
    </location>
</feature>
<dbReference type="InterPro" id="IPR024706">
    <property type="entry name" value="Peroxiredoxin_AhpC-typ"/>
</dbReference>
<keyword evidence="6" id="KW-0560">Oxidoreductase</keyword>
<evidence type="ECO:0000256" key="3">
    <source>
        <dbReference type="ARBA" id="ARBA00013017"/>
    </source>
</evidence>
<evidence type="ECO:0000256" key="8">
    <source>
        <dbReference type="ARBA" id="ARBA00023284"/>
    </source>
</evidence>
<dbReference type="EC" id="1.11.1.24" evidence="3"/>
<dbReference type="SUPFAM" id="SSF52833">
    <property type="entry name" value="Thioredoxin-like"/>
    <property type="match status" value="1"/>
</dbReference>
<accession>A0ABX8WK45</accession>
<dbReference type="Proteomes" id="UP000824755">
    <property type="component" value="Chromosome"/>
</dbReference>
<keyword evidence="7" id="KW-1015">Disulfide bond</keyword>
<comment type="function">
    <text evidence="1">Thiol-specific peroxidase that catalyzes the reduction of hydrogen peroxide and organic hydroperoxides to water and alcohols, respectively. Plays a role in cell protection against oxidative stress by detoxifying peroxides and as sensor of hydrogen peroxide-mediated signaling events.</text>
</comment>
<proteinExistence type="inferred from homology"/>